<evidence type="ECO:0000256" key="9">
    <source>
        <dbReference type="ARBA" id="ARBA00022723"/>
    </source>
</evidence>
<dbReference type="GO" id="GO:0006281">
    <property type="term" value="P:DNA repair"/>
    <property type="evidence" value="ECO:0007669"/>
    <property type="project" value="UniProtKB-UniRule"/>
</dbReference>
<dbReference type="InterPro" id="IPR043128">
    <property type="entry name" value="Rev_trsase/Diguanyl_cyclase"/>
</dbReference>
<dbReference type="HAMAP" id="MF_01113">
    <property type="entry name" value="DNApol_IV"/>
    <property type="match status" value="1"/>
</dbReference>
<evidence type="ECO:0000256" key="17">
    <source>
        <dbReference type="HAMAP-Rule" id="MF_01113"/>
    </source>
</evidence>
<evidence type="ECO:0000256" key="12">
    <source>
        <dbReference type="ARBA" id="ARBA00022932"/>
    </source>
</evidence>
<keyword evidence="8 17" id="KW-0235">DNA replication</keyword>
<evidence type="ECO:0000256" key="13">
    <source>
        <dbReference type="ARBA" id="ARBA00023125"/>
    </source>
</evidence>
<keyword evidence="20" id="KW-1185">Reference proteome</keyword>
<evidence type="ECO:0000256" key="7">
    <source>
        <dbReference type="ARBA" id="ARBA00022695"/>
    </source>
</evidence>
<evidence type="ECO:0000256" key="15">
    <source>
        <dbReference type="ARBA" id="ARBA00025589"/>
    </source>
</evidence>
<evidence type="ECO:0000256" key="14">
    <source>
        <dbReference type="ARBA" id="ARBA00023204"/>
    </source>
</evidence>
<dbReference type="Gene3D" id="3.30.70.270">
    <property type="match status" value="1"/>
</dbReference>
<evidence type="ECO:0000313" key="20">
    <source>
        <dbReference type="Proteomes" id="UP000198346"/>
    </source>
</evidence>
<evidence type="ECO:0000256" key="4">
    <source>
        <dbReference type="ARBA" id="ARBA00022457"/>
    </source>
</evidence>
<dbReference type="GO" id="GO:0003887">
    <property type="term" value="F:DNA-directed DNA polymerase activity"/>
    <property type="evidence" value="ECO:0007669"/>
    <property type="project" value="UniProtKB-UniRule"/>
</dbReference>
<dbReference type="SUPFAM" id="SSF56672">
    <property type="entry name" value="DNA/RNA polymerases"/>
    <property type="match status" value="1"/>
</dbReference>
<dbReference type="OrthoDB" id="9808813at2"/>
<feature type="binding site" evidence="17">
    <location>
        <position position="54"/>
    </location>
    <ligand>
        <name>Mg(2+)</name>
        <dbReference type="ChEBI" id="CHEBI:18420"/>
    </ligand>
</feature>
<dbReference type="Gene3D" id="1.10.150.20">
    <property type="entry name" value="5' to 3' exonuclease, C-terminal subdomain"/>
    <property type="match status" value="1"/>
</dbReference>
<feature type="binding site" evidence="17">
    <location>
        <position position="147"/>
    </location>
    <ligand>
        <name>Mg(2+)</name>
        <dbReference type="ChEBI" id="CHEBI:18420"/>
    </ligand>
</feature>
<dbReference type="CDD" id="cd03586">
    <property type="entry name" value="PolY_Pol_IV_kappa"/>
    <property type="match status" value="1"/>
</dbReference>
<evidence type="ECO:0000256" key="2">
    <source>
        <dbReference type="ARBA" id="ARBA00010945"/>
    </source>
</evidence>
<dbReference type="NCBIfam" id="NF002751">
    <property type="entry name" value="PRK02794.1"/>
    <property type="match status" value="1"/>
</dbReference>
<evidence type="ECO:0000256" key="10">
    <source>
        <dbReference type="ARBA" id="ARBA00022763"/>
    </source>
</evidence>
<dbReference type="GO" id="GO:0003684">
    <property type="term" value="F:damaged DNA binding"/>
    <property type="evidence" value="ECO:0007669"/>
    <property type="project" value="InterPro"/>
</dbReference>
<comment type="subunit">
    <text evidence="3 17">Monomer.</text>
</comment>
<protein>
    <recommendedName>
        <fullName evidence="17">DNA polymerase IV</fullName>
        <shortName evidence="17">Pol IV</shortName>
        <ecNumber evidence="17">2.7.7.7</ecNumber>
    </recommendedName>
</protein>
<dbReference type="InterPro" id="IPR043502">
    <property type="entry name" value="DNA/RNA_pol_sf"/>
</dbReference>
<dbReference type="GO" id="GO:0009432">
    <property type="term" value="P:SOS response"/>
    <property type="evidence" value="ECO:0007669"/>
    <property type="project" value="TreeGrafter"/>
</dbReference>
<evidence type="ECO:0000259" key="18">
    <source>
        <dbReference type="PROSITE" id="PS50173"/>
    </source>
</evidence>
<keyword evidence="5 17" id="KW-0963">Cytoplasm</keyword>
<dbReference type="GO" id="GO:0042276">
    <property type="term" value="P:error-prone translesion synthesis"/>
    <property type="evidence" value="ECO:0007669"/>
    <property type="project" value="TreeGrafter"/>
</dbReference>
<dbReference type="NCBIfam" id="NF002677">
    <property type="entry name" value="PRK02406.1"/>
    <property type="match status" value="1"/>
</dbReference>
<dbReference type="InterPro" id="IPR001126">
    <property type="entry name" value="UmuC"/>
</dbReference>
<comment type="function">
    <text evidence="15 17">Poorly processive, error-prone DNA polymerase involved in untargeted mutagenesis. Copies undamaged DNA at stalled replication forks, which arise in vivo from mismatched or misaligned primer ends. These misaligned primers can be extended by PolIV. Exhibits no 3'-5' exonuclease (proofreading) activity. May be involved in translesional synthesis, in conjunction with the beta clamp from PolIII.</text>
</comment>
<dbReference type="Pfam" id="PF00817">
    <property type="entry name" value="IMS"/>
    <property type="match status" value="1"/>
</dbReference>
<accession>A0A239PQG3</accession>
<dbReference type="Pfam" id="PF11799">
    <property type="entry name" value="IMS_C"/>
    <property type="match status" value="1"/>
</dbReference>
<dbReference type="FunFam" id="3.30.1490.100:FF:000004">
    <property type="entry name" value="DNA polymerase IV"/>
    <property type="match status" value="1"/>
</dbReference>
<dbReference type="FunFam" id="3.40.1170.60:FF:000001">
    <property type="entry name" value="DNA polymerase IV"/>
    <property type="match status" value="1"/>
</dbReference>
<dbReference type="EC" id="2.7.7.7" evidence="17"/>
<dbReference type="InterPro" id="IPR050116">
    <property type="entry name" value="DNA_polymerase-Y"/>
</dbReference>
<dbReference type="Gene3D" id="3.30.1490.100">
    <property type="entry name" value="DNA polymerase, Y-family, little finger domain"/>
    <property type="match status" value="1"/>
</dbReference>
<comment type="catalytic activity">
    <reaction evidence="16 17">
        <text>DNA(n) + a 2'-deoxyribonucleoside 5'-triphosphate = DNA(n+1) + diphosphate</text>
        <dbReference type="Rhea" id="RHEA:22508"/>
        <dbReference type="Rhea" id="RHEA-COMP:17339"/>
        <dbReference type="Rhea" id="RHEA-COMP:17340"/>
        <dbReference type="ChEBI" id="CHEBI:33019"/>
        <dbReference type="ChEBI" id="CHEBI:61560"/>
        <dbReference type="ChEBI" id="CHEBI:173112"/>
        <dbReference type="EC" id="2.7.7.7"/>
    </reaction>
</comment>
<comment type="subcellular location">
    <subcellularLocation>
        <location evidence="1 17">Cytoplasm</location>
    </subcellularLocation>
</comment>
<name>A0A239PQG3_9PROT</name>
<dbReference type="Gene3D" id="3.40.1170.60">
    <property type="match status" value="1"/>
</dbReference>
<feature type="active site" evidence="17">
    <location>
        <position position="148"/>
    </location>
</feature>
<keyword evidence="14 17" id="KW-0234">DNA repair</keyword>
<keyword evidence="12 17" id="KW-0239">DNA-directed DNA polymerase</keyword>
<dbReference type="PANTHER" id="PTHR11076:SF33">
    <property type="entry name" value="DNA POLYMERASE KAPPA"/>
    <property type="match status" value="1"/>
</dbReference>
<dbReference type="Proteomes" id="UP000198346">
    <property type="component" value="Unassembled WGS sequence"/>
</dbReference>
<dbReference type="SUPFAM" id="SSF100879">
    <property type="entry name" value="Lesion bypass DNA polymerase (Y-family), little finger domain"/>
    <property type="match status" value="1"/>
</dbReference>
<keyword evidence="6 17" id="KW-0808">Transferase</keyword>
<keyword evidence="13 17" id="KW-0238">DNA-binding</keyword>
<keyword evidence="7 17" id="KW-0548">Nucleotidyltransferase</keyword>
<reference evidence="19 20" key="1">
    <citation type="submission" date="2017-07" db="EMBL/GenBank/DDBJ databases">
        <authorList>
            <person name="Sun Z.S."/>
            <person name="Albrecht U."/>
            <person name="Echele G."/>
            <person name="Lee C.C."/>
        </authorList>
    </citation>
    <scope>NUCLEOTIDE SEQUENCE [LARGE SCALE GENOMIC DNA]</scope>
    <source>
        <strain evidence="19 20">CGMCC 1.12710</strain>
    </source>
</reference>
<evidence type="ECO:0000256" key="8">
    <source>
        <dbReference type="ARBA" id="ARBA00022705"/>
    </source>
</evidence>
<comment type="cofactor">
    <cofactor evidence="17">
        <name>Mg(2+)</name>
        <dbReference type="ChEBI" id="CHEBI:18420"/>
    </cofactor>
    <text evidence="17">Binds 2 magnesium ions per subunit.</text>
</comment>
<dbReference type="GO" id="GO:0006261">
    <property type="term" value="P:DNA-templated DNA replication"/>
    <property type="evidence" value="ECO:0007669"/>
    <property type="project" value="UniProtKB-UniRule"/>
</dbReference>
<dbReference type="RefSeq" id="WP_089411511.1">
    <property type="nucleotide sequence ID" value="NZ_FZQA01000002.1"/>
</dbReference>
<evidence type="ECO:0000256" key="16">
    <source>
        <dbReference type="ARBA" id="ARBA00049244"/>
    </source>
</evidence>
<evidence type="ECO:0000256" key="1">
    <source>
        <dbReference type="ARBA" id="ARBA00004496"/>
    </source>
</evidence>
<dbReference type="InterPro" id="IPR017961">
    <property type="entry name" value="DNA_pol_Y-fam_little_finger"/>
</dbReference>
<dbReference type="PROSITE" id="PS50173">
    <property type="entry name" value="UMUC"/>
    <property type="match status" value="1"/>
</dbReference>
<sequence>MNYSEQHIDKTSVLSLCRDCFAIVQALIGRCPTCGSKRFVSHPELFGLAVAHIDCDAFYAAIEKRDDPALADRPVIVGGGKRGVVSTCCYVARTYGVRSAMPMFKALQACPDAVVIRPDMAKYAAVSRQIRAMMEALTPLVEPLSIDEAFLDLSGTERVHGAPPAVALARLQQRIEREIGVTVSVGLSHNKFLAKIASDLDKPRGFAVIGRAQTLAFLAPQPVSLIWGVGAAMTARLARDGFATIGRLQKADPAELARRYGETGLRLARLSRGEDARPVRPEREAKSVSAETTFEANIRDLRALEDVLWALCEKVSMRMKKANLLGRVVTLKLKDSKFRTITRRETLDRPSNLARAAFAAARALLAEAAPGRAWRLIGVGFSDLANDGAGAAQDDLFGDPQARLAAQERAIDEIRAKFGAKAIAAGRALRPKGDQARND</sequence>
<keyword evidence="10 17" id="KW-0227">DNA damage</keyword>
<evidence type="ECO:0000313" key="19">
    <source>
        <dbReference type="EMBL" id="SNT71967.1"/>
    </source>
</evidence>
<dbReference type="GO" id="GO:0005829">
    <property type="term" value="C:cytosol"/>
    <property type="evidence" value="ECO:0007669"/>
    <property type="project" value="TreeGrafter"/>
</dbReference>
<dbReference type="InterPro" id="IPR022880">
    <property type="entry name" value="DNApol_IV"/>
</dbReference>
<dbReference type="EMBL" id="FZQA01000002">
    <property type="protein sequence ID" value="SNT71967.1"/>
    <property type="molecule type" value="Genomic_DNA"/>
</dbReference>
<evidence type="ECO:0000256" key="5">
    <source>
        <dbReference type="ARBA" id="ARBA00022490"/>
    </source>
</evidence>
<comment type="similarity">
    <text evidence="2 17">Belongs to the DNA polymerase type-Y family.</text>
</comment>
<keyword evidence="11 17" id="KW-0460">Magnesium</keyword>
<proteinExistence type="inferred from homology"/>
<dbReference type="AlphaFoldDB" id="A0A239PQG3"/>
<organism evidence="19 20">
    <name type="scientific">Amphiplicatus metriothermophilus</name>
    <dbReference type="NCBI Taxonomy" id="1519374"/>
    <lineage>
        <taxon>Bacteria</taxon>
        <taxon>Pseudomonadati</taxon>
        <taxon>Pseudomonadota</taxon>
        <taxon>Alphaproteobacteria</taxon>
        <taxon>Parvularculales</taxon>
        <taxon>Parvularculaceae</taxon>
        <taxon>Amphiplicatus</taxon>
    </lineage>
</organism>
<evidence type="ECO:0000256" key="11">
    <source>
        <dbReference type="ARBA" id="ARBA00022842"/>
    </source>
</evidence>
<keyword evidence="9 17" id="KW-0479">Metal-binding</keyword>
<keyword evidence="4 17" id="KW-0515">Mutator protein</keyword>
<dbReference type="GO" id="GO:0000287">
    <property type="term" value="F:magnesium ion binding"/>
    <property type="evidence" value="ECO:0007669"/>
    <property type="project" value="UniProtKB-UniRule"/>
</dbReference>
<gene>
    <name evidence="17" type="primary">dinB</name>
    <name evidence="19" type="ORF">SAMN06297382_0989</name>
</gene>
<dbReference type="InterPro" id="IPR036775">
    <property type="entry name" value="DNA_pol_Y-fam_lit_finger_sf"/>
</dbReference>
<evidence type="ECO:0000256" key="6">
    <source>
        <dbReference type="ARBA" id="ARBA00022679"/>
    </source>
</evidence>
<feature type="site" description="Substrate discrimination" evidence="17">
    <location>
        <position position="59"/>
    </location>
</feature>
<evidence type="ECO:0000256" key="3">
    <source>
        <dbReference type="ARBA" id="ARBA00011245"/>
    </source>
</evidence>
<feature type="domain" description="UmuC" evidence="18">
    <location>
        <begin position="50"/>
        <end position="230"/>
    </location>
</feature>
<dbReference type="PANTHER" id="PTHR11076">
    <property type="entry name" value="DNA REPAIR POLYMERASE UMUC / TRANSFERASE FAMILY MEMBER"/>
    <property type="match status" value="1"/>
</dbReference>